<dbReference type="InterPro" id="IPR050731">
    <property type="entry name" value="HRD1_E3_ubiq-ligases"/>
</dbReference>
<keyword evidence="7" id="KW-0479">Metal-binding</keyword>
<evidence type="ECO:0000256" key="5">
    <source>
        <dbReference type="ARBA" id="ARBA00022679"/>
    </source>
</evidence>
<evidence type="ECO:0000256" key="4">
    <source>
        <dbReference type="ARBA" id="ARBA00012483"/>
    </source>
</evidence>
<dbReference type="Gene3D" id="3.30.40.10">
    <property type="entry name" value="Zinc/RING finger domain, C3HC4 (zinc finger)"/>
    <property type="match status" value="1"/>
</dbReference>
<keyword evidence="12 16" id="KW-1133">Transmembrane helix</keyword>
<evidence type="ECO:0000256" key="9">
    <source>
        <dbReference type="ARBA" id="ARBA00022771"/>
    </source>
</evidence>
<comment type="subcellular location">
    <subcellularLocation>
        <location evidence="2">Endomembrane system</location>
        <topology evidence="2">Multi-pass membrane protein</topology>
    </subcellularLocation>
</comment>
<keyword evidence="5" id="KW-0808">Transferase</keyword>
<dbReference type="EC" id="2.3.2.27" evidence="4"/>
<keyword evidence="8 17" id="KW-0732">Signal</keyword>
<feature type="signal peptide" evidence="17">
    <location>
        <begin position="1"/>
        <end position="24"/>
    </location>
</feature>
<evidence type="ECO:0000256" key="15">
    <source>
        <dbReference type="SAM" id="MobiDB-lite"/>
    </source>
</evidence>
<evidence type="ECO:0000256" key="16">
    <source>
        <dbReference type="SAM" id="Phobius"/>
    </source>
</evidence>
<feature type="domain" description="RING-type" evidence="18">
    <location>
        <begin position="566"/>
        <end position="609"/>
    </location>
</feature>
<keyword evidence="10" id="KW-0833">Ubl conjugation pathway</keyword>
<dbReference type="SMART" id="SM00184">
    <property type="entry name" value="RING"/>
    <property type="match status" value="1"/>
</dbReference>
<keyword evidence="11" id="KW-0862">Zinc</keyword>
<evidence type="ECO:0000256" key="13">
    <source>
        <dbReference type="ARBA" id="ARBA00023136"/>
    </source>
</evidence>
<dbReference type="PROSITE" id="PS50089">
    <property type="entry name" value="ZF_RING_2"/>
    <property type="match status" value="1"/>
</dbReference>
<dbReference type="InterPro" id="IPR021319">
    <property type="entry name" value="DUF2921"/>
</dbReference>
<evidence type="ECO:0000256" key="12">
    <source>
        <dbReference type="ARBA" id="ARBA00022989"/>
    </source>
</evidence>
<dbReference type="InterPro" id="IPR001841">
    <property type="entry name" value="Znf_RING"/>
</dbReference>
<evidence type="ECO:0000313" key="20">
    <source>
        <dbReference type="Proteomes" id="UP001497392"/>
    </source>
</evidence>
<evidence type="ECO:0000256" key="3">
    <source>
        <dbReference type="ARBA" id="ARBA00004906"/>
    </source>
</evidence>
<dbReference type="PANTHER" id="PTHR22763:SF162">
    <property type="entry name" value="TRANSMEMBRANE E3 UBIQUITIN-PROTEIN LIGASE 1"/>
    <property type="match status" value="1"/>
</dbReference>
<comment type="caution">
    <text evidence="19">The sequence shown here is derived from an EMBL/GenBank/DDBJ whole genome shotgun (WGS) entry which is preliminary data.</text>
</comment>
<dbReference type="Pfam" id="PF11145">
    <property type="entry name" value="DUF2921"/>
    <property type="match status" value="1"/>
</dbReference>
<accession>A0ABP1G5L2</accession>
<protein>
    <recommendedName>
        <fullName evidence="4">RING-type E3 ubiquitin transferase</fullName>
        <ecNumber evidence="4">2.3.2.27</ecNumber>
    </recommendedName>
</protein>
<dbReference type="Pfam" id="PF13639">
    <property type="entry name" value="zf-RING_2"/>
    <property type="match status" value="1"/>
</dbReference>
<comment type="catalytic activity">
    <reaction evidence="1">
        <text>S-ubiquitinyl-[E2 ubiquitin-conjugating enzyme]-L-cysteine + [acceptor protein]-L-lysine = [E2 ubiquitin-conjugating enzyme]-L-cysteine + N(6)-ubiquitinyl-[acceptor protein]-L-lysine.</text>
        <dbReference type="EC" id="2.3.2.27"/>
    </reaction>
</comment>
<evidence type="ECO:0000259" key="18">
    <source>
        <dbReference type="PROSITE" id="PS50089"/>
    </source>
</evidence>
<dbReference type="EMBL" id="CAXHTA020000017">
    <property type="protein sequence ID" value="CAL5227491.1"/>
    <property type="molecule type" value="Genomic_DNA"/>
</dbReference>
<evidence type="ECO:0000256" key="2">
    <source>
        <dbReference type="ARBA" id="ARBA00004127"/>
    </source>
</evidence>
<feature type="region of interest" description="Disordered" evidence="15">
    <location>
        <begin position="226"/>
        <end position="252"/>
    </location>
</feature>
<dbReference type="Proteomes" id="UP001497392">
    <property type="component" value="Unassembled WGS sequence"/>
</dbReference>
<evidence type="ECO:0000256" key="11">
    <source>
        <dbReference type="ARBA" id="ARBA00022833"/>
    </source>
</evidence>
<sequence>MGRWLFTCLVCQLVLPWHLDTAAASNSTTFLGSADGEIAAVKAEASDGAARESPEEGVSLEVVHPANITGSFKGAWVREAVGRELANIPWLSKDSGLAAFQLTTSATSTEGLHDVEGQLLTREGLTLTEDPEVFQLLGVYVVATGQLHAKVEPASGPVTVALAENETAVHPAAFRQALRQKAAMWTTPGEQPPLFYFMRKDLTDYLTKMDRECPLVLDMHVAPAKPALQPASSRERRAQPASSPKGSEKTGVVGPLEAHAEDVQDNDVFLNGTLSSPECGIVLHLNGTTTHVEEHYAKAINYTLMVTAVSFLQVLLSIRQMEATANQATASKVSLLMLGHQAIMDAHLCLLHLTTGIVIEPLFNAFATTAFFEFVVFAIFEMRYLLSVWRARRANALDPWAAQRELSVLYARFYGALLGGIFLTYQLQRYMRYMVFPIYSFWIPQILYCVYHEARQPLRPLYVVGMTLTRLALPLYIFGCPHNVLRLQSDPAICIGLCLSMGLQVGLLLAQTRWGPRCFIPKQFLPAKYDYHRKALARPPDAKVQGEEDDTREQGDIETGDAGVECVICMNPLDVQRLPARMVTPCGHFFHNKCLHKWMDVKMECPTCRQPLPPP</sequence>
<reference evidence="19 20" key="1">
    <citation type="submission" date="2024-06" db="EMBL/GenBank/DDBJ databases">
        <authorList>
            <person name="Kraege A."/>
            <person name="Thomma B."/>
        </authorList>
    </citation>
    <scope>NUCLEOTIDE SEQUENCE [LARGE SCALE GENOMIC DNA]</scope>
</reference>
<proteinExistence type="predicted"/>
<keyword evidence="6 16" id="KW-0812">Transmembrane</keyword>
<name>A0ABP1G5L2_9CHLO</name>
<evidence type="ECO:0000256" key="14">
    <source>
        <dbReference type="PROSITE-ProRule" id="PRU00175"/>
    </source>
</evidence>
<keyword evidence="13 16" id="KW-0472">Membrane</keyword>
<evidence type="ECO:0000256" key="10">
    <source>
        <dbReference type="ARBA" id="ARBA00022786"/>
    </source>
</evidence>
<dbReference type="InterPro" id="IPR013083">
    <property type="entry name" value="Znf_RING/FYVE/PHD"/>
</dbReference>
<evidence type="ECO:0000256" key="6">
    <source>
        <dbReference type="ARBA" id="ARBA00022692"/>
    </source>
</evidence>
<organism evidence="19 20">
    <name type="scientific">Coccomyxa viridis</name>
    <dbReference type="NCBI Taxonomy" id="1274662"/>
    <lineage>
        <taxon>Eukaryota</taxon>
        <taxon>Viridiplantae</taxon>
        <taxon>Chlorophyta</taxon>
        <taxon>core chlorophytes</taxon>
        <taxon>Trebouxiophyceae</taxon>
        <taxon>Trebouxiophyceae incertae sedis</taxon>
        <taxon>Coccomyxaceae</taxon>
        <taxon>Coccomyxa</taxon>
    </lineage>
</organism>
<evidence type="ECO:0000313" key="19">
    <source>
        <dbReference type="EMBL" id="CAL5227491.1"/>
    </source>
</evidence>
<dbReference type="SUPFAM" id="SSF57850">
    <property type="entry name" value="RING/U-box"/>
    <property type="match status" value="1"/>
</dbReference>
<comment type="pathway">
    <text evidence="3">Protein modification; protein ubiquitination.</text>
</comment>
<keyword evidence="9 14" id="KW-0863">Zinc-finger</keyword>
<keyword evidence="20" id="KW-1185">Reference proteome</keyword>
<evidence type="ECO:0000256" key="1">
    <source>
        <dbReference type="ARBA" id="ARBA00000900"/>
    </source>
</evidence>
<dbReference type="PANTHER" id="PTHR22763">
    <property type="entry name" value="RING ZINC FINGER PROTEIN"/>
    <property type="match status" value="1"/>
</dbReference>
<evidence type="ECO:0000256" key="8">
    <source>
        <dbReference type="ARBA" id="ARBA00022729"/>
    </source>
</evidence>
<evidence type="ECO:0000256" key="17">
    <source>
        <dbReference type="SAM" id="SignalP"/>
    </source>
</evidence>
<feature type="chain" id="PRO_5045197685" description="RING-type E3 ubiquitin transferase" evidence="17">
    <location>
        <begin position="25"/>
        <end position="615"/>
    </location>
</feature>
<evidence type="ECO:0000256" key="7">
    <source>
        <dbReference type="ARBA" id="ARBA00022723"/>
    </source>
</evidence>
<gene>
    <name evidence="19" type="primary">g10472</name>
    <name evidence="19" type="ORF">VP750_LOCUS9397</name>
</gene>
<feature type="transmembrane region" description="Helical" evidence="16">
    <location>
        <begin position="407"/>
        <end position="427"/>
    </location>
</feature>
<feature type="transmembrane region" description="Helical" evidence="16">
    <location>
        <begin position="365"/>
        <end position="386"/>
    </location>
</feature>